<gene>
    <name evidence="2" type="ORF">BVRB_028080</name>
</gene>
<feature type="region of interest" description="Disordered" evidence="1">
    <location>
        <begin position="163"/>
        <end position="197"/>
    </location>
</feature>
<accession>A0A0J8AYI2</accession>
<organism evidence="2 3">
    <name type="scientific">Beta vulgaris subsp. vulgaris</name>
    <name type="common">Beet</name>
    <dbReference type="NCBI Taxonomy" id="3555"/>
    <lineage>
        <taxon>Eukaryota</taxon>
        <taxon>Viridiplantae</taxon>
        <taxon>Streptophyta</taxon>
        <taxon>Embryophyta</taxon>
        <taxon>Tracheophyta</taxon>
        <taxon>Spermatophyta</taxon>
        <taxon>Magnoliopsida</taxon>
        <taxon>eudicotyledons</taxon>
        <taxon>Gunneridae</taxon>
        <taxon>Pentapetalae</taxon>
        <taxon>Caryophyllales</taxon>
        <taxon>Chenopodiaceae</taxon>
        <taxon>Betoideae</taxon>
        <taxon>Beta</taxon>
    </lineage>
</organism>
<sequence>RFLARTNPRSYTFNVAAMFSSSPSYSFTINIPSAFYQQNRADDAMLWGIAEINNDFTQSIANTPDLVAPVSPVVQFGVMNPNFALITETPSSPVIINFPLSGSTCTSLPCYVECRQFLNSTRNWNVTSTVVTMNQTQLTQVSCAVSSSTGFVAVYKTVSSSSSAPLSVKSSNSTSNATKSTTRTSPATIPQASVLEGPTPAPSFSQYITTTHAPVQALAVTLRLMLNFTQVNAAFTSF</sequence>
<protein>
    <submittedName>
        <fullName evidence="2">Uncharacterized protein</fullName>
    </submittedName>
</protein>
<evidence type="ECO:0000256" key="1">
    <source>
        <dbReference type="SAM" id="MobiDB-lite"/>
    </source>
</evidence>
<keyword evidence="3" id="KW-1185">Reference proteome</keyword>
<name>A0A0J8AYI2_BETVV</name>
<evidence type="ECO:0000313" key="3">
    <source>
        <dbReference type="Proteomes" id="UP000035740"/>
    </source>
</evidence>
<dbReference type="Gramene" id="KMS93776">
    <property type="protein sequence ID" value="KMS93776"/>
    <property type="gene ID" value="BVRB_028080"/>
</dbReference>
<proteinExistence type="predicted"/>
<dbReference type="AlphaFoldDB" id="A0A0J8AYI2"/>
<feature type="non-terminal residue" evidence="2">
    <location>
        <position position="1"/>
    </location>
</feature>
<dbReference type="Proteomes" id="UP000035740">
    <property type="component" value="Unassembled WGS sequence"/>
</dbReference>
<dbReference type="EMBL" id="KQ099070">
    <property type="protein sequence ID" value="KMS93776.1"/>
    <property type="molecule type" value="Genomic_DNA"/>
</dbReference>
<dbReference type="OrthoDB" id="10661531at2759"/>
<feature type="non-terminal residue" evidence="2">
    <location>
        <position position="238"/>
    </location>
</feature>
<evidence type="ECO:0000313" key="2">
    <source>
        <dbReference type="EMBL" id="KMS93776.1"/>
    </source>
</evidence>
<feature type="compositionally biased region" description="Low complexity" evidence="1">
    <location>
        <begin position="163"/>
        <end position="185"/>
    </location>
</feature>
<reference evidence="2 3" key="1">
    <citation type="journal article" date="2014" name="Nature">
        <title>The genome of the recently domesticated crop plant sugar beet (Beta vulgaris).</title>
        <authorList>
            <person name="Dohm J.C."/>
            <person name="Minoche A.E."/>
            <person name="Holtgrawe D."/>
            <person name="Capella-Gutierrez S."/>
            <person name="Zakrzewski F."/>
            <person name="Tafer H."/>
            <person name="Rupp O."/>
            <person name="Sorensen T.R."/>
            <person name="Stracke R."/>
            <person name="Reinhardt R."/>
            <person name="Goesmann A."/>
            <person name="Kraft T."/>
            <person name="Schulz B."/>
            <person name="Stadler P.F."/>
            <person name="Schmidt T."/>
            <person name="Gabaldon T."/>
            <person name="Lehrach H."/>
            <person name="Weisshaar B."/>
            <person name="Himmelbauer H."/>
        </authorList>
    </citation>
    <scope>NUCLEOTIDE SEQUENCE [LARGE SCALE GENOMIC DNA]</scope>
    <source>
        <tissue evidence="2">Taproot</tissue>
    </source>
</reference>